<evidence type="ECO:0000313" key="2">
    <source>
        <dbReference type="EMBL" id="MFD1461882.1"/>
    </source>
</evidence>
<dbReference type="Proteomes" id="UP001597340">
    <property type="component" value="Unassembled WGS sequence"/>
</dbReference>
<accession>A0ABW4DAY7</accession>
<gene>
    <name evidence="2" type="ORF">ACFQ5D_10760</name>
</gene>
<name>A0ABW4DAY7_9BACL</name>
<feature type="domain" description="CD-NTase-associated protein 12/Pycsar effector protein TIR" evidence="1">
    <location>
        <begin position="4"/>
        <end position="124"/>
    </location>
</feature>
<reference evidence="3" key="1">
    <citation type="journal article" date="2019" name="Int. J. Syst. Evol. Microbiol.">
        <title>The Global Catalogue of Microorganisms (GCM) 10K type strain sequencing project: providing services to taxonomists for standard genome sequencing and annotation.</title>
        <authorList>
            <consortium name="The Broad Institute Genomics Platform"/>
            <consortium name="The Broad Institute Genome Sequencing Center for Infectious Disease"/>
            <person name="Wu L."/>
            <person name="Ma J."/>
        </authorList>
    </citation>
    <scope>NUCLEOTIDE SEQUENCE [LARGE SCALE GENOMIC DNA]</scope>
    <source>
        <strain evidence="3">CCM 9147</strain>
    </source>
</reference>
<dbReference type="InterPro" id="IPR019302">
    <property type="entry name" value="CAP12/PCTIR_TIR_dom"/>
</dbReference>
<organism evidence="2 3">
    <name type="scientific">Paenibacillus farraposensis</name>
    <dbReference type="NCBI Taxonomy" id="2807095"/>
    <lineage>
        <taxon>Bacteria</taxon>
        <taxon>Bacillati</taxon>
        <taxon>Bacillota</taxon>
        <taxon>Bacilli</taxon>
        <taxon>Bacillales</taxon>
        <taxon>Paenibacillaceae</taxon>
        <taxon>Paenibacillus</taxon>
    </lineage>
</organism>
<evidence type="ECO:0000259" key="1">
    <source>
        <dbReference type="Pfam" id="PF10137"/>
    </source>
</evidence>
<evidence type="ECO:0000313" key="3">
    <source>
        <dbReference type="Proteomes" id="UP001597340"/>
    </source>
</evidence>
<sequence>MKPKLFIGSSVESRAIAYAVQENLDYDAECTVWTQGVFDLSVTALSSLIKQASISDFAIFIFSSDDITQMRNKANPTVRDNVIFETGLFIGKIGVERVYFVSPSENQDLRLPTDLLGISPGRFDSARDDLTAALGSFCNQVRRKIGELGAINPYNETTESKEVKYDFEYTEAYKNLDISLIKSIKETLPINGSINFIRTHSFEGSYRRDLLDDLRNFHQDGDNATMEFVNPELEGLRKQLYQDVNKFLFLLAKNTWVNKMNSDYSSVPSDWEEEQPERFNQVISEIHDTAESICSTYDLLIRRSRLLLAV</sequence>
<dbReference type="Pfam" id="PF10137">
    <property type="entry name" value="CAP12-PCTIR_TIR"/>
    <property type="match status" value="1"/>
</dbReference>
<comment type="caution">
    <text evidence="2">The sequence shown here is derived from an EMBL/GenBank/DDBJ whole genome shotgun (WGS) entry which is preliminary data.</text>
</comment>
<dbReference type="EMBL" id="JBHTNZ010000011">
    <property type="protein sequence ID" value="MFD1461882.1"/>
    <property type="molecule type" value="Genomic_DNA"/>
</dbReference>
<dbReference type="RefSeq" id="WP_229525267.1">
    <property type="nucleotide sequence ID" value="NZ_JAFFQR010000095.1"/>
</dbReference>
<keyword evidence="3" id="KW-1185">Reference proteome</keyword>
<proteinExistence type="predicted"/>
<protein>
    <submittedName>
        <fullName evidence="2">Nucleotide-binding protein</fullName>
    </submittedName>
</protein>